<dbReference type="AlphaFoldDB" id="A0A419AS67"/>
<sequence length="113" mass="12481">MLENQCATPHTNAQFFDAIIPFPRQFWRGFAPAAQLHKNALFSCAGVAGEPSRAEGDKRGMLVHMLLNPHHVAIALSRSRSIAASFGYCVAQNRIHALLRRRKKTEQPCGCPA</sequence>
<reference evidence="1 2" key="1">
    <citation type="submission" date="2018-09" db="EMBL/GenBank/DDBJ databases">
        <title>Phylogenetic diversity of Pectobacterium and Dickeya strains causing blackleg disease of potato in Morocco.</title>
        <authorList>
            <person name="Oulghazi S."/>
            <person name="Moumni M."/>
            <person name="Faure D."/>
        </authorList>
    </citation>
    <scope>NUCLEOTIDE SEQUENCE [LARGE SCALE GENOMIC DNA]</scope>
    <source>
        <strain evidence="1 2">S1.15.11.2D</strain>
    </source>
</reference>
<organism evidence="1 2">
    <name type="scientific">Pectobacterium carotovorum</name>
    <name type="common">Erwinia carotovora</name>
    <dbReference type="NCBI Taxonomy" id="554"/>
    <lineage>
        <taxon>Bacteria</taxon>
        <taxon>Pseudomonadati</taxon>
        <taxon>Pseudomonadota</taxon>
        <taxon>Gammaproteobacteria</taxon>
        <taxon>Enterobacterales</taxon>
        <taxon>Pectobacteriaceae</taxon>
        <taxon>Pectobacterium</taxon>
    </lineage>
</organism>
<protein>
    <submittedName>
        <fullName evidence="1">Uncharacterized protein</fullName>
    </submittedName>
</protein>
<dbReference type="EMBL" id="QZDH01000057">
    <property type="protein sequence ID" value="RJL48270.1"/>
    <property type="molecule type" value="Genomic_DNA"/>
</dbReference>
<evidence type="ECO:0000313" key="2">
    <source>
        <dbReference type="Proteomes" id="UP000283655"/>
    </source>
</evidence>
<evidence type="ECO:0000313" key="1">
    <source>
        <dbReference type="EMBL" id="RJL48270.1"/>
    </source>
</evidence>
<gene>
    <name evidence="1" type="ORF">D5071_18520</name>
</gene>
<name>A0A419AS67_PECCA</name>
<proteinExistence type="predicted"/>
<accession>A0A419AS67</accession>
<comment type="caution">
    <text evidence="1">The sequence shown here is derived from an EMBL/GenBank/DDBJ whole genome shotgun (WGS) entry which is preliminary data.</text>
</comment>
<dbReference type="Proteomes" id="UP000283655">
    <property type="component" value="Unassembled WGS sequence"/>
</dbReference>